<accession>A0A9P9KX22</accession>
<dbReference type="EMBL" id="JAGMUX010000001">
    <property type="protein sequence ID" value="KAH7270178.1"/>
    <property type="molecule type" value="Genomic_DNA"/>
</dbReference>
<dbReference type="InterPro" id="IPR045518">
    <property type="entry name" value="2EXR"/>
</dbReference>
<dbReference type="Pfam" id="PF20150">
    <property type="entry name" value="2EXR"/>
    <property type="match status" value="1"/>
</dbReference>
<proteinExistence type="predicted"/>
<reference evidence="2" key="1">
    <citation type="journal article" date="2021" name="Nat. Commun.">
        <title>Genetic determinants of endophytism in the Arabidopsis root mycobiome.</title>
        <authorList>
            <person name="Mesny F."/>
            <person name="Miyauchi S."/>
            <person name="Thiergart T."/>
            <person name="Pickel B."/>
            <person name="Atanasova L."/>
            <person name="Karlsson M."/>
            <person name="Huettel B."/>
            <person name="Barry K.W."/>
            <person name="Haridas S."/>
            <person name="Chen C."/>
            <person name="Bauer D."/>
            <person name="Andreopoulos W."/>
            <person name="Pangilinan J."/>
            <person name="LaButti K."/>
            <person name="Riley R."/>
            <person name="Lipzen A."/>
            <person name="Clum A."/>
            <person name="Drula E."/>
            <person name="Henrissat B."/>
            <person name="Kohler A."/>
            <person name="Grigoriev I.V."/>
            <person name="Martin F.M."/>
            <person name="Hacquard S."/>
        </authorList>
    </citation>
    <scope>NUCLEOTIDE SEQUENCE</scope>
    <source>
        <strain evidence="2">MPI-CAGE-AT-0023</strain>
    </source>
</reference>
<dbReference type="GeneID" id="70221260"/>
<keyword evidence="3" id="KW-1185">Reference proteome</keyword>
<organism evidence="2 3">
    <name type="scientific">Fusarium redolens</name>
    <dbReference type="NCBI Taxonomy" id="48865"/>
    <lineage>
        <taxon>Eukaryota</taxon>
        <taxon>Fungi</taxon>
        <taxon>Dikarya</taxon>
        <taxon>Ascomycota</taxon>
        <taxon>Pezizomycotina</taxon>
        <taxon>Sordariomycetes</taxon>
        <taxon>Hypocreomycetidae</taxon>
        <taxon>Hypocreales</taxon>
        <taxon>Nectriaceae</taxon>
        <taxon>Fusarium</taxon>
        <taxon>Fusarium redolens species complex</taxon>
    </lineage>
</organism>
<dbReference type="AlphaFoldDB" id="A0A9P9KX22"/>
<gene>
    <name evidence="2" type="ORF">BKA55DRAFT_550816</name>
</gene>
<dbReference type="PANTHER" id="PTHR35910">
    <property type="entry name" value="2EXR DOMAIN-CONTAINING PROTEIN"/>
    <property type="match status" value="1"/>
</dbReference>
<dbReference type="OrthoDB" id="3561261at2759"/>
<evidence type="ECO:0000259" key="1">
    <source>
        <dbReference type="Pfam" id="PF20150"/>
    </source>
</evidence>
<comment type="caution">
    <text evidence="2">The sequence shown here is derived from an EMBL/GenBank/DDBJ whole genome shotgun (WGS) entry which is preliminary data.</text>
</comment>
<sequence length="226" mass="26702">MQPTTSTSTSFPLFIKLPRELRCEIWKQSIKNEARVFYPKFYDDDHDLQQVNFPHKLPSIRQVCCEAYQASQTCGIFIFGRLKTIRKAPWFGIFSDIIHDPDDPDDLDYDFERHFNPNDAYDYQRVMRVARKIAVDWRRGMIVRNLLARVARSYHHCQTLFLVFGRYNEPSGDVTFFTIPDNEILEWGIKKEHETWGEMKEETMSAWRDEGLLNELGITEATLPKI</sequence>
<dbReference type="RefSeq" id="XP_046056946.1">
    <property type="nucleotide sequence ID" value="XM_046191306.1"/>
</dbReference>
<feature type="domain" description="2EXR" evidence="1">
    <location>
        <begin position="11"/>
        <end position="72"/>
    </location>
</feature>
<dbReference type="PANTHER" id="PTHR35910:SF6">
    <property type="entry name" value="2EXR DOMAIN-CONTAINING PROTEIN"/>
    <property type="match status" value="1"/>
</dbReference>
<protein>
    <recommendedName>
        <fullName evidence="1">2EXR domain-containing protein</fullName>
    </recommendedName>
</protein>
<evidence type="ECO:0000313" key="3">
    <source>
        <dbReference type="Proteomes" id="UP000720189"/>
    </source>
</evidence>
<dbReference type="Proteomes" id="UP000720189">
    <property type="component" value="Unassembled WGS sequence"/>
</dbReference>
<name>A0A9P9KX22_FUSRE</name>
<evidence type="ECO:0000313" key="2">
    <source>
        <dbReference type="EMBL" id="KAH7270178.1"/>
    </source>
</evidence>